<accession>A0A8H7U1N2</accession>
<evidence type="ECO:0000313" key="1">
    <source>
        <dbReference type="EMBL" id="KAF9812614.1"/>
    </source>
</evidence>
<dbReference type="Proteomes" id="UP000639403">
    <property type="component" value="Unassembled WGS sequence"/>
</dbReference>
<name>A0A8H7U1N2_9APHY</name>
<reference evidence="1" key="1">
    <citation type="submission" date="2020-11" db="EMBL/GenBank/DDBJ databases">
        <authorList>
            <person name="Koelle M."/>
            <person name="Horta M.A.C."/>
            <person name="Nowrousian M."/>
            <person name="Ohm R.A."/>
            <person name="Benz P."/>
            <person name="Pilgard A."/>
        </authorList>
    </citation>
    <scope>NUCLEOTIDE SEQUENCE</scope>
    <source>
        <strain evidence="1">FPRL280</strain>
    </source>
</reference>
<gene>
    <name evidence="1" type="ORF">IEO21_06085</name>
</gene>
<sequence>MHSPLPDASTGTIPWATVSGDLRVKNCISQIPDVLSHVQSAVTLAKSLVFGSLAYAASSVLAYANEESQLIIALGLYHGEGLTRSDWQVQYHRNLTIVEGAIYELALQAFRREPAVRTGMTDCGKHCKMEEAIMHIQCYMSWRKMKIVVEILQKQNSTTNRVRYQC</sequence>
<comment type="caution">
    <text evidence="1">The sequence shown here is derived from an EMBL/GenBank/DDBJ whole genome shotgun (WGS) entry which is preliminary data.</text>
</comment>
<proteinExistence type="predicted"/>
<dbReference type="AlphaFoldDB" id="A0A8H7U1N2"/>
<evidence type="ECO:0000313" key="2">
    <source>
        <dbReference type="Proteomes" id="UP000639403"/>
    </source>
</evidence>
<protein>
    <submittedName>
        <fullName evidence="1">Uncharacterized protein</fullName>
    </submittedName>
</protein>
<organism evidence="1 2">
    <name type="scientific">Rhodonia placenta</name>
    <dbReference type="NCBI Taxonomy" id="104341"/>
    <lineage>
        <taxon>Eukaryota</taxon>
        <taxon>Fungi</taxon>
        <taxon>Dikarya</taxon>
        <taxon>Basidiomycota</taxon>
        <taxon>Agaricomycotina</taxon>
        <taxon>Agaricomycetes</taxon>
        <taxon>Polyporales</taxon>
        <taxon>Adustoporiaceae</taxon>
        <taxon>Rhodonia</taxon>
    </lineage>
</organism>
<reference evidence="1" key="2">
    <citation type="journal article" name="Front. Microbiol.">
        <title>Degradative Capacity of Two Strains of Rhodonia placenta: From Phenotype to Genotype.</title>
        <authorList>
            <person name="Kolle M."/>
            <person name="Horta M.A.C."/>
            <person name="Nowrousian M."/>
            <person name="Ohm R.A."/>
            <person name="Benz J.P."/>
            <person name="Pilgard A."/>
        </authorList>
    </citation>
    <scope>NUCLEOTIDE SEQUENCE</scope>
    <source>
        <strain evidence="1">FPRL280</strain>
    </source>
</reference>
<dbReference type="EMBL" id="JADOXO010000127">
    <property type="protein sequence ID" value="KAF9812614.1"/>
    <property type="molecule type" value="Genomic_DNA"/>
</dbReference>